<dbReference type="RefSeq" id="WP_344301771.1">
    <property type="nucleotide sequence ID" value="NZ_BAAAQQ010000002.1"/>
</dbReference>
<dbReference type="CDD" id="cd04301">
    <property type="entry name" value="NAT_SF"/>
    <property type="match status" value="1"/>
</dbReference>
<proteinExistence type="predicted"/>
<dbReference type="InterPro" id="IPR016181">
    <property type="entry name" value="Acyl_CoA_acyltransferase"/>
</dbReference>
<sequence>MTRTPASEGPVRLRPVRIEDWPTIHEWARRLDVTQYQLWGPNRAMETRTFVVDAIAAATERPQRRHVLSAVRGNRVVGLVEITILEQQPRGAELGYAVHPHLWRQGVGTSIALQAMDLAFGSLGVQRLQATCDTLNTASVRLLHRVGMHLDGTLTRHQRLGDRWRDTHLFSLLVEEWSARHVAQPA</sequence>
<dbReference type="InterPro" id="IPR000182">
    <property type="entry name" value="GNAT_dom"/>
</dbReference>
<organism evidence="2 3">
    <name type="scientific">Nocardioides bigeumensis</name>
    <dbReference type="NCBI Taxonomy" id="433657"/>
    <lineage>
        <taxon>Bacteria</taxon>
        <taxon>Bacillati</taxon>
        <taxon>Actinomycetota</taxon>
        <taxon>Actinomycetes</taxon>
        <taxon>Propionibacteriales</taxon>
        <taxon>Nocardioidaceae</taxon>
        <taxon>Nocardioides</taxon>
    </lineage>
</organism>
<evidence type="ECO:0000313" key="3">
    <source>
        <dbReference type="Proteomes" id="UP001500575"/>
    </source>
</evidence>
<keyword evidence="3" id="KW-1185">Reference proteome</keyword>
<dbReference type="PANTHER" id="PTHR43441:SF11">
    <property type="entry name" value="RIBOSOMAL-PROTEIN-SERINE ACETYLTRANSFERASE"/>
    <property type="match status" value="1"/>
</dbReference>
<feature type="domain" description="N-acetyltransferase" evidence="1">
    <location>
        <begin position="11"/>
        <end position="165"/>
    </location>
</feature>
<dbReference type="Pfam" id="PF13302">
    <property type="entry name" value="Acetyltransf_3"/>
    <property type="match status" value="1"/>
</dbReference>
<name>A0ABN2XQH1_9ACTN</name>
<reference evidence="2 3" key="1">
    <citation type="journal article" date="2019" name="Int. J. Syst. Evol. Microbiol.">
        <title>The Global Catalogue of Microorganisms (GCM) 10K type strain sequencing project: providing services to taxonomists for standard genome sequencing and annotation.</title>
        <authorList>
            <consortium name="The Broad Institute Genomics Platform"/>
            <consortium name="The Broad Institute Genome Sequencing Center for Infectious Disease"/>
            <person name="Wu L."/>
            <person name="Ma J."/>
        </authorList>
    </citation>
    <scope>NUCLEOTIDE SEQUENCE [LARGE SCALE GENOMIC DNA]</scope>
    <source>
        <strain evidence="2 3">JCM 16021</strain>
    </source>
</reference>
<evidence type="ECO:0000259" key="1">
    <source>
        <dbReference type="PROSITE" id="PS51186"/>
    </source>
</evidence>
<evidence type="ECO:0000313" key="2">
    <source>
        <dbReference type="EMBL" id="GAA2114380.1"/>
    </source>
</evidence>
<dbReference type="SUPFAM" id="SSF55729">
    <property type="entry name" value="Acyl-CoA N-acyltransferases (Nat)"/>
    <property type="match status" value="1"/>
</dbReference>
<comment type="caution">
    <text evidence="2">The sequence shown here is derived from an EMBL/GenBank/DDBJ whole genome shotgun (WGS) entry which is preliminary data.</text>
</comment>
<dbReference type="InterPro" id="IPR051908">
    <property type="entry name" value="Ribosomal_N-acetyltransferase"/>
</dbReference>
<dbReference type="PROSITE" id="PS51186">
    <property type="entry name" value="GNAT"/>
    <property type="match status" value="1"/>
</dbReference>
<dbReference type="Gene3D" id="3.40.630.30">
    <property type="match status" value="1"/>
</dbReference>
<protein>
    <submittedName>
        <fullName evidence="2">GNAT family protein</fullName>
    </submittedName>
</protein>
<dbReference type="EMBL" id="BAAAQQ010000002">
    <property type="protein sequence ID" value="GAA2114380.1"/>
    <property type="molecule type" value="Genomic_DNA"/>
</dbReference>
<dbReference type="Proteomes" id="UP001500575">
    <property type="component" value="Unassembled WGS sequence"/>
</dbReference>
<gene>
    <name evidence="2" type="ORF">GCM10009843_02780</name>
</gene>
<accession>A0ABN2XQH1</accession>
<dbReference type="PANTHER" id="PTHR43441">
    <property type="entry name" value="RIBOSOMAL-PROTEIN-SERINE ACETYLTRANSFERASE"/>
    <property type="match status" value="1"/>
</dbReference>